<dbReference type="InterPro" id="IPR003824">
    <property type="entry name" value="UppP"/>
</dbReference>
<evidence type="ECO:0000256" key="1">
    <source>
        <dbReference type="ARBA" id="ARBA00004651"/>
    </source>
</evidence>
<dbReference type="GO" id="GO:0009252">
    <property type="term" value="P:peptidoglycan biosynthetic process"/>
    <property type="evidence" value="ECO:0007669"/>
    <property type="project" value="UniProtKB-KW"/>
</dbReference>
<dbReference type="EMBL" id="VMKP01000001">
    <property type="protein sequence ID" value="TVO66396.1"/>
    <property type="molecule type" value="Genomic_DNA"/>
</dbReference>
<feature type="transmembrane region" description="Helical" evidence="14">
    <location>
        <begin position="116"/>
        <end position="136"/>
    </location>
</feature>
<comment type="catalytic activity">
    <reaction evidence="13 14">
        <text>di-trans,octa-cis-undecaprenyl diphosphate + H2O = di-trans,octa-cis-undecaprenyl phosphate + phosphate + H(+)</text>
        <dbReference type="Rhea" id="RHEA:28094"/>
        <dbReference type="ChEBI" id="CHEBI:15377"/>
        <dbReference type="ChEBI" id="CHEBI:15378"/>
        <dbReference type="ChEBI" id="CHEBI:43474"/>
        <dbReference type="ChEBI" id="CHEBI:58405"/>
        <dbReference type="ChEBI" id="CHEBI:60392"/>
        <dbReference type="EC" id="3.6.1.27"/>
    </reaction>
</comment>
<evidence type="ECO:0000256" key="11">
    <source>
        <dbReference type="ARBA" id="ARBA00032707"/>
    </source>
</evidence>
<evidence type="ECO:0000256" key="9">
    <source>
        <dbReference type="ARBA" id="ARBA00023136"/>
    </source>
</evidence>
<protein>
    <recommendedName>
        <fullName evidence="4 14">Undecaprenyl-diphosphatase</fullName>
        <ecNumber evidence="3 14">3.6.1.27</ecNumber>
    </recommendedName>
    <alternativeName>
        <fullName evidence="12 14">Bacitracin resistance protein</fullName>
    </alternativeName>
    <alternativeName>
        <fullName evidence="11 14">Undecaprenyl pyrophosphate phosphatase</fullName>
    </alternativeName>
</protein>
<dbReference type="GO" id="GO:0071555">
    <property type="term" value="P:cell wall organization"/>
    <property type="evidence" value="ECO:0007669"/>
    <property type="project" value="UniProtKB-KW"/>
</dbReference>
<comment type="subcellular location">
    <subcellularLocation>
        <location evidence="1 14">Cell membrane</location>
        <topology evidence="1 14">Multi-pass membrane protein</topology>
    </subcellularLocation>
</comment>
<evidence type="ECO:0000256" key="4">
    <source>
        <dbReference type="ARBA" id="ARBA00021581"/>
    </source>
</evidence>
<dbReference type="RefSeq" id="WP_144346937.1">
    <property type="nucleotide sequence ID" value="NZ_VMKP01000001.1"/>
</dbReference>
<reference evidence="15 16" key="1">
    <citation type="submission" date="2019-07" db="EMBL/GenBank/DDBJ databases">
        <title>Reclasification of Spiribacter aquaticus.</title>
        <authorList>
            <person name="Leon M.J."/>
            <person name="Sanchez-Porro C."/>
            <person name="Ventosa A."/>
        </authorList>
    </citation>
    <scope>NUCLEOTIDE SEQUENCE [LARGE SCALE GENOMIC DNA]</scope>
    <source>
        <strain evidence="15 16">SP30</strain>
    </source>
</reference>
<dbReference type="GO" id="GO:0046677">
    <property type="term" value="P:response to antibiotic"/>
    <property type="evidence" value="ECO:0007669"/>
    <property type="project" value="UniProtKB-UniRule"/>
</dbReference>
<evidence type="ECO:0000313" key="16">
    <source>
        <dbReference type="Proteomes" id="UP000316688"/>
    </source>
</evidence>
<comment type="function">
    <text evidence="14">Catalyzes the dephosphorylation of undecaprenyl diphosphate (UPP). Confers resistance to bacitracin.</text>
</comment>
<proteinExistence type="inferred from homology"/>
<organism evidence="15 16">
    <name type="scientific">Spiribacter aquaticus</name>
    <dbReference type="NCBI Taxonomy" id="1935996"/>
    <lineage>
        <taxon>Bacteria</taxon>
        <taxon>Pseudomonadati</taxon>
        <taxon>Pseudomonadota</taxon>
        <taxon>Gammaproteobacteria</taxon>
        <taxon>Chromatiales</taxon>
        <taxon>Ectothiorhodospiraceae</taxon>
        <taxon>Spiribacter</taxon>
    </lineage>
</organism>
<keyword evidence="10 14" id="KW-0046">Antibiotic resistance</keyword>
<evidence type="ECO:0000256" key="6">
    <source>
        <dbReference type="ARBA" id="ARBA00022692"/>
    </source>
</evidence>
<dbReference type="GO" id="GO:0008360">
    <property type="term" value="P:regulation of cell shape"/>
    <property type="evidence" value="ECO:0007669"/>
    <property type="project" value="UniProtKB-KW"/>
</dbReference>
<keyword evidence="16" id="KW-1185">Reference proteome</keyword>
<keyword evidence="7 14" id="KW-0378">Hydrolase</keyword>
<keyword evidence="14" id="KW-0573">Peptidoglycan synthesis</keyword>
<feature type="transmembrane region" description="Helical" evidence="14">
    <location>
        <begin position="85"/>
        <end position="104"/>
    </location>
</feature>
<dbReference type="HAMAP" id="MF_01006">
    <property type="entry name" value="Undec_diphosphatase"/>
    <property type="match status" value="1"/>
</dbReference>
<evidence type="ECO:0000313" key="15">
    <source>
        <dbReference type="EMBL" id="TVO66396.1"/>
    </source>
</evidence>
<evidence type="ECO:0000256" key="7">
    <source>
        <dbReference type="ARBA" id="ARBA00022801"/>
    </source>
</evidence>
<evidence type="ECO:0000256" key="8">
    <source>
        <dbReference type="ARBA" id="ARBA00022989"/>
    </source>
</evidence>
<keyword evidence="14" id="KW-0133">Cell shape</keyword>
<dbReference type="EC" id="3.6.1.27" evidence="3 14"/>
<keyword evidence="6 14" id="KW-0812">Transmembrane</keyword>
<evidence type="ECO:0000256" key="12">
    <source>
        <dbReference type="ARBA" id="ARBA00032932"/>
    </source>
</evidence>
<feature type="transmembrane region" description="Helical" evidence="14">
    <location>
        <begin position="249"/>
        <end position="270"/>
    </location>
</feature>
<evidence type="ECO:0000256" key="14">
    <source>
        <dbReference type="HAMAP-Rule" id="MF_01006"/>
    </source>
</evidence>
<name>A0A557RMN3_9GAMM</name>
<feature type="transmembrane region" description="Helical" evidence="14">
    <location>
        <begin position="41"/>
        <end position="59"/>
    </location>
</feature>
<comment type="caution">
    <text evidence="15">The sequence shown here is derived from an EMBL/GenBank/DDBJ whole genome shotgun (WGS) entry which is preliminary data.</text>
</comment>
<evidence type="ECO:0000256" key="10">
    <source>
        <dbReference type="ARBA" id="ARBA00023251"/>
    </source>
</evidence>
<dbReference type="GO" id="GO:0050380">
    <property type="term" value="F:undecaprenyl-diphosphatase activity"/>
    <property type="evidence" value="ECO:0007669"/>
    <property type="project" value="UniProtKB-UniRule"/>
</dbReference>
<keyword evidence="5 14" id="KW-1003">Cell membrane</keyword>
<evidence type="ECO:0000256" key="3">
    <source>
        <dbReference type="ARBA" id="ARBA00012374"/>
    </source>
</evidence>
<accession>A0A557RMN3</accession>
<sequence>MDLVQALWLGLIQGLTEFLPISSSAHLILVPRLLGWPDQGLAFDVAVHVGTLLAVMLHFRRQVGPLVGDTLVSVWRRQPVGESRLGWALIIGTLPLVAGALILADAAEGVFRDPRVIAAATIGFGVLLWVAARRAGPRDEHSIGPGAALFIGAAQVLAIIPGTSRSGITMTAGLWLGLEATAAARFSFLLSMPAIALAGAWKALQLGAADGPVNWGVFGFGALVSGVSAYLCIRVFLALVARLGMTPFVIYRLVLGGVLLVMFSGAGSAAG</sequence>
<feature type="transmembrane region" description="Helical" evidence="14">
    <location>
        <begin position="215"/>
        <end position="237"/>
    </location>
</feature>
<keyword evidence="8 14" id="KW-1133">Transmembrane helix</keyword>
<dbReference type="Pfam" id="PF02673">
    <property type="entry name" value="BacA"/>
    <property type="match status" value="1"/>
</dbReference>
<feature type="transmembrane region" description="Helical" evidence="14">
    <location>
        <begin position="142"/>
        <end position="160"/>
    </location>
</feature>
<dbReference type="GO" id="GO:0005886">
    <property type="term" value="C:plasma membrane"/>
    <property type="evidence" value="ECO:0007669"/>
    <property type="project" value="UniProtKB-SubCell"/>
</dbReference>
<keyword evidence="9 14" id="KW-0472">Membrane</keyword>
<comment type="miscellaneous">
    <text evidence="14">Bacitracin is thought to be involved in the inhibition of peptidoglycan synthesis by sequestering undecaprenyl diphosphate, thereby reducing the pool of lipid carrier available.</text>
</comment>
<evidence type="ECO:0000256" key="13">
    <source>
        <dbReference type="ARBA" id="ARBA00047594"/>
    </source>
</evidence>
<gene>
    <name evidence="14" type="primary">uppP</name>
    <name evidence="15" type="ORF">FPL11_01520</name>
</gene>
<evidence type="ECO:0000256" key="2">
    <source>
        <dbReference type="ARBA" id="ARBA00010621"/>
    </source>
</evidence>
<feature type="transmembrane region" description="Helical" evidence="14">
    <location>
        <begin position="172"/>
        <end position="195"/>
    </location>
</feature>
<feature type="transmembrane region" description="Helical" evidence="14">
    <location>
        <begin position="6"/>
        <end position="29"/>
    </location>
</feature>
<keyword evidence="14" id="KW-0961">Cell wall biogenesis/degradation</keyword>
<dbReference type="Proteomes" id="UP000316688">
    <property type="component" value="Unassembled WGS sequence"/>
</dbReference>
<comment type="similarity">
    <text evidence="2 14">Belongs to the UppP family.</text>
</comment>
<dbReference type="NCBIfam" id="NF001393">
    <property type="entry name" value="PRK00281.2-4"/>
    <property type="match status" value="1"/>
</dbReference>
<evidence type="ECO:0000256" key="5">
    <source>
        <dbReference type="ARBA" id="ARBA00022475"/>
    </source>
</evidence>
<dbReference type="AlphaFoldDB" id="A0A557RMN3"/>
<dbReference type="PANTHER" id="PTHR30622">
    <property type="entry name" value="UNDECAPRENYL-DIPHOSPHATASE"/>
    <property type="match status" value="1"/>
</dbReference>
<dbReference type="PANTHER" id="PTHR30622:SF4">
    <property type="entry name" value="UNDECAPRENYL-DIPHOSPHATASE"/>
    <property type="match status" value="1"/>
</dbReference>